<dbReference type="InterPro" id="IPR020845">
    <property type="entry name" value="AMP-binding_CS"/>
</dbReference>
<dbReference type="Gene3D" id="3.30.300.30">
    <property type="match status" value="1"/>
</dbReference>
<name>A0A0F9KAD7_9ZZZZ</name>
<evidence type="ECO:0000256" key="1">
    <source>
        <dbReference type="ARBA" id="ARBA00006432"/>
    </source>
</evidence>
<evidence type="ECO:0000259" key="5">
    <source>
        <dbReference type="Pfam" id="PF00501"/>
    </source>
</evidence>
<feature type="domain" description="AMP-dependent synthetase/ligase" evidence="5">
    <location>
        <begin position="173"/>
        <end position="536"/>
    </location>
</feature>
<dbReference type="PANTHER" id="PTHR43107:SF15">
    <property type="entry name" value="FATTY ACID TRANSPORT PROTEIN 3, ISOFORM A"/>
    <property type="match status" value="1"/>
</dbReference>
<keyword evidence="4" id="KW-0067">ATP-binding</keyword>
<comment type="similarity">
    <text evidence="1">Belongs to the ATP-dependent AMP-binding enzyme family.</text>
</comment>
<dbReference type="SUPFAM" id="SSF51905">
    <property type="entry name" value="FAD/NAD(P)-binding domain"/>
    <property type="match status" value="1"/>
</dbReference>
<dbReference type="Gene3D" id="3.50.50.60">
    <property type="entry name" value="FAD/NAD(P)-binding domain"/>
    <property type="match status" value="1"/>
</dbReference>
<evidence type="ECO:0000256" key="2">
    <source>
        <dbReference type="ARBA" id="ARBA00022598"/>
    </source>
</evidence>
<feature type="domain" description="FAD-binding" evidence="6">
    <location>
        <begin position="3"/>
        <end position="151"/>
    </location>
</feature>
<dbReference type="PANTHER" id="PTHR43107">
    <property type="entry name" value="LONG-CHAIN FATTY ACID TRANSPORT PROTEIN"/>
    <property type="match status" value="1"/>
</dbReference>
<organism evidence="8">
    <name type="scientific">marine sediment metagenome</name>
    <dbReference type="NCBI Taxonomy" id="412755"/>
    <lineage>
        <taxon>unclassified sequences</taxon>
        <taxon>metagenomes</taxon>
        <taxon>ecological metagenomes</taxon>
    </lineage>
</organism>
<proteinExistence type="inferred from homology"/>
<comment type="caution">
    <text evidence="8">The sequence shown here is derived from an EMBL/GenBank/DDBJ whole genome shotgun (WGS) entry which is preliminary data.</text>
</comment>
<dbReference type="GO" id="GO:0004467">
    <property type="term" value="F:long-chain fatty acid-CoA ligase activity"/>
    <property type="evidence" value="ECO:0007669"/>
    <property type="project" value="TreeGrafter"/>
</dbReference>
<protein>
    <recommendedName>
        <fullName evidence="9">AMP-dependent synthetase/ligase domain-containing protein</fullName>
    </recommendedName>
</protein>
<evidence type="ECO:0000259" key="6">
    <source>
        <dbReference type="Pfam" id="PF01494"/>
    </source>
</evidence>
<dbReference type="GO" id="GO:0044539">
    <property type="term" value="P:long-chain fatty acid import into cell"/>
    <property type="evidence" value="ECO:0007669"/>
    <property type="project" value="TreeGrafter"/>
</dbReference>
<dbReference type="SUPFAM" id="SSF56801">
    <property type="entry name" value="Acetyl-CoA synthetase-like"/>
    <property type="match status" value="1"/>
</dbReference>
<dbReference type="GO" id="GO:0005886">
    <property type="term" value="C:plasma membrane"/>
    <property type="evidence" value="ECO:0007669"/>
    <property type="project" value="TreeGrafter"/>
</dbReference>
<dbReference type="InterPro" id="IPR036188">
    <property type="entry name" value="FAD/NAD-bd_sf"/>
</dbReference>
<keyword evidence="2" id="KW-0436">Ligase</keyword>
<dbReference type="InterPro" id="IPR025110">
    <property type="entry name" value="AMP-bd_C"/>
</dbReference>
<evidence type="ECO:0000256" key="4">
    <source>
        <dbReference type="ARBA" id="ARBA00022840"/>
    </source>
</evidence>
<dbReference type="Gene3D" id="3.40.50.12780">
    <property type="entry name" value="N-terminal domain of ligase-like"/>
    <property type="match status" value="1"/>
</dbReference>
<keyword evidence="3" id="KW-0547">Nucleotide-binding</keyword>
<dbReference type="InterPro" id="IPR000873">
    <property type="entry name" value="AMP-dep_synth/lig_dom"/>
</dbReference>
<dbReference type="Pfam" id="PF13193">
    <property type="entry name" value="AMP-binding_C"/>
    <property type="match status" value="1"/>
</dbReference>
<reference evidence="8" key="1">
    <citation type="journal article" date="2015" name="Nature">
        <title>Complex archaea that bridge the gap between prokaryotes and eukaryotes.</title>
        <authorList>
            <person name="Spang A."/>
            <person name="Saw J.H."/>
            <person name="Jorgensen S.L."/>
            <person name="Zaremba-Niedzwiedzka K."/>
            <person name="Martijn J."/>
            <person name="Lind A.E."/>
            <person name="van Eijk R."/>
            <person name="Schleper C."/>
            <person name="Guy L."/>
            <person name="Ettema T.J."/>
        </authorList>
    </citation>
    <scope>NUCLEOTIDE SEQUENCE</scope>
</reference>
<dbReference type="PROSITE" id="PS00455">
    <property type="entry name" value="AMP_BINDING"/>
    <property type="match status" value="1"/>
</dbReference>
<dbReference type="InterPro" id="IPR045851">
    <property type="entry name" value="AMP-bd_C_sf"/>
</dbReference>
<dbReference type="GO" id="GO:0071949">
    <property type="term" value="F:FAD binding"/>
    <property type="evidence" value="ECO:0007669"/>
    <property type="project" value="InterPro"/>
</dbReference>
<dbReference type="InterPro" id="IPR002938">
    <property type="entry name" value="FAD-bd"/>
</dbReference>
<evidence type="ECO:0000259" key="7">
    <source>
        <dbReference type="Pfam" id="PF13193"/>
    </source>
</evidence>
<dbReference type="AlphaFoldDB" id="A0A0F9KAD7"/>
<accession>A0A0F9KAD7</accession>
<gene>
    <name evidence="8" type="ORF">LCGC14_1352710</name>
</gene>
<dbReference type="GO" id="GO:0005524">
    <property type="term" value="F:ATP binding"/>
    <property type="evidence" value="ECO:0007669"/>
    <property type="project" value="UniProtKB-KW"/>
</dbReference>
<dbReference type="Pfam" id="PF01494">
    <property type="entry name" value="FAD_binding_3"/>
    <property type="match status" value="1"/>
</dbReference>
<evidence type="ECO:0000256" key="3">
    <source>
        <dbReference type="ARBA" id="ARBA00022741"/>
    </source>
</evidence>
<sequence length="709" mass="79621">MYDYDVCVVGGGPSGVITAYSVAKAGYTCIILDKKPRGLIGDKNCGDALDSLYTDILHEKLGIEPPSVELGEARDLINKFTIATGTLENQLSAQTPGYVVNRLVYGQRLLKDAEKIGVEILPEVSVRNVLVENNHIIGVEYFDKEGNKNRIKKMQTVKKFRLSRRTLLRDFIKHKAEVSGDKVFMTYIRDFDKDIDEKYNYKDFHILSNRLGNGLFKLGLKKGDGVALMEINSPEFLLTIFATFKMGAYSVMVNVSLRGEGLKYIIDHSDASAIIVHWSFLPAIVDIKSELSKIKYLIVDINGAPDDFKLPEGAVSIQEVMQASEVNIDVEISRDDMCMLMYTAGTTGLPKAITFWQGKLLGGNNLQTLVNFAGMFSEPEDIPFTSLPLFHSNALFLTTLLSYFGERSIILGKRFSASRHWDICRKYNVTTFNALGAMIPILMKQPERENDRDHKVKVVGSAACPKELWVAFEERFGVKIREGYAATDGGGFMLTAGASDDVPVGTMGKPPAGVIGEIMDNDGALLGPDEVGELVFLVRESEVEQRKVKYFKDKKASENLVQVGKDGQKWFHTGDLATKDKEGWFYFIDRKKDSIRRRGENIASFSIEKVINLHDKVLESAAYGVRSELGEDEVMVAIVMKPGESITPEELLDFCQGKMAYFMIPRYIDFVEKLPKSEVHRIMKRFLKERGITETTYDREKTEYKINRA</sequence>
<evidence type="ECO:0000313" key="8">
    <source>
        <dbReference type="EMBL" id="KKM79159.1"/>
    </source>
</evidence>
<dbReference type="GO" id="GO:0005324">
    <property type="term" value="F:long-chain fatty acid transmembrane transporter activity"/>
    <property type="evidence" value="ECO:0007669"/>
    <property type="project" value="TreeGrafter"/>
</dbReference>
<evidence type="ECO:0008006" key="9">
    <source>
        <dbReference type="Google" id="ProtNLM"/>
    </source>
</evidence>
<feature type="domain" description="AMP-binding enzyme C-terminal" evidence="7">
    <location>
        <begin position="607"/>
        <end position="678"/>
    </location>
</feature>
<dbReference type="InterPro" id="IPR042099">
    <property type="entry name" value="ANL_N_sf"/>
</dbReference>
<dbReference type="EMBL" id="LAZR01008375">
    <property type="protein sequence ID" value="KKM79159.1"/>
    <property type="molecule type" value="Genomic_DNA"/>
</dbReference>
<dbReference type="Pfam" id="PF00501">
    <property type="entry name" value="AMP-binding"/>
    <property type="match status" value="1"/>
</dbReference>